<keyword evidence="6" id="KW-1185">Reference proteome</keyword>
<gene>
    <name evidence="5" type="ORF">C8D95_101811</name>
</gene>
<accession>A0A316GHY5</accession>
<dbReference type="KEGG" id="salo:EF888_05490"/>
<dbReference type="SMART" id="SM00796">
    <property type="entry name" value="AHS1"/>
    <property type="match status" value="1"/>
</dbReference>
<evidence type="ECO:0000256" key="2">
    <source>
        <dbReference type="ARBA" id="ARBA00022801"/>
    </source>
</evidence>
<protein>
    <submittedName>
        <fullName evidence="5">KipI family sensor histidine kinase inhibitor</fullName>
    </submittedName>
</protein>
<name>A0A316GHY5_9RHOB</name>
<evidence type="ECO:0000256" key="1">
    <source>
        <dbReference type="ARBA" id="ARBA00022741"/>
    </source>
</evidence>
<dbReference type="AlphaFoldDB" id="A0A316GHY5"/>
<dbReference type="OrthoDB" id="9778567at2"/>
<keyword evidence="1" id="KW-0547">Nucleotide-binding</keyword>
<dbReference type="Gene3D" id="3.30.1360.40">
    <property type="match status" value="1"/>
</dbReference>
<organism evidence="5 6">
    <name type="scientific">Silicimonas algicola</name>
    <dbReference type="NCBI Taxonomy" id="1826607"/>
    <lineage>
        <taxon>Bacteria</taxon>
        <taxon>Pseudomonadati</taxon>
        <taxon>Pseudomonadota</taxon>
        <taxon>Alphaproteobacteria</taxon>
        <taxon>Rhodobacterales</taxon>
        <taxon>Paracoccaceae</taxon>
    </lineage>
</organism>
<dbReference type="Gene3D" id="2.40.100.10">
    <property type="entry name" value="Cyclophilin-like"/>
    <property type="match status" value="1"/>
</dbReference>
<evidence type="ECO:0000313" key="6">
    <source>
        <dbReference type="Proteomes" id="UP000245390"/>
    </source>
</evidence>
<dbReference type="Proteomes" id="UP000245390">
    <property type="component" value="Unassembled WGS sequence"/>
</dbReference>
<sequence>MSDGPDLLPLGPDGLLLRFSDRLGDAPNRAAIAFRAAFDETAPEGVVETATSLTSVFVRFHPDRIARADVETAVRTTLDSRDWSDADLPAGRSLWTLPAAFGGAEGPDLEEAADLAGLTPEEAVRQICEVPLRVLALGFAPGQPYLGFLSETWNIPRRTEVTPRVPRGAVVVAVRQVIPFANAAPTGWRQVGRTAFRCHDPKADPAIPLRPGDEVRFRPAAPSDLARLETEPFGGATREALA</sequence>
<evidence type="ECO:0000313" key="5">
    <source>
        <dbReference type="EMBL" id="PWK58990.1"/>
    </source>
</evidence>
<comment type="caution">
    <text evidence="5">The sequence shown here is derived from an EMBL/GenBank/DDBJ whole genome shotgun (WGS) entry which is preliminary data.</text>
</comment>
<keyword evidence="2" id="KW-0378">Hydrolase</keyword>
<dbReference type="EMBL" id="QGGV01000001">
    <property type="protein sequence ID" value="PWK58990.1"/>
    <property type="molecule type" value="Genomic_DNA"/>
</dbReference>
<dbReference type="PANTHER" id="PTHR34698">
    <property type="entry name" value="5-OXOPROLINASE SUBUNIT B"/>
    <property type="match status" value="1"/>
</dbReference>
<dbReference type="RefSeq" id="WP_109757823.1">
    <property type="nucleotide sequence ID" value="NZ_CP034588.1"/>
</dbReference>
<proteinExistence type="predicted"/>
<evidence type="ECO:0000259" key="4">
    <source>
        <dbReference type="SMART" id="SM00796"/>
    </source>
</evidence>
<dbReference type="SUPFAM" id="SSF160467">
    <property type="entry name" value="PH0987 N-terminal domain-like"/>
    <property type="match status" value="1"/>
</dbReference>
<dbReference type="InterPro" id="IPR010016">
    <property type="entry name" value="PxpB"/>
</dbReference>
<dbReference type="GO" id="GO:0016787">
    <property type="term" value="F:hydrolase activity"/>
    <property type="evidence" value="ECO:0007669"/>
    <property type="project" value="UniProtKB-KW"/>
</dbReference>
<dbReference type="InterPro" id="IPR003833">
    <property type="entry name" value="CT_C_D"/>
</dbReference>
<dbReference type="SUPFAM" id="SSF50891">
    <property type="entry name" value="Cyclophilin-like"/>
    <property type="match status" value="1"/>
</dbReference>
<evidence type="ECO:0000256" key="3">
    <source>
        <dbReference type="ARBA" id="ARBA00022840"/>
    </source>
</evidence>
<feature type="domain" description="Carboxyltransferase" evidence="4">
    <location>
        <begin position="5"/>
        <end position="209"/>
    </location>
</feature>
<reference evidence="5 6" key="1">
    <citation type="submission" date="2018-05" db="EMBL/GenBank/DDBJ databases">
        <title>Genomic Encyclopedia of Type Strains, Phase IV (KMG-IV): sequencing the most valuable type-strain genomes for metagenomic binning, comparative biology and taxonomic classification.</title>
        <authorList>
            <person name="Goeker M."/>
        </authorList>
    </citation>
    <scope>NUCLEOTIDE SEQUENCE [LARGE SCALE GENOMIC DNA]</scope>
    <source>
        <strain evidence="5 6">DSM 103371</strain>
    </source>
</reference>
<dbReference type="GO" id="GO:0005524">
    <property type="term" value="F:ATP binding"/>
    <property type="evidence" value="ECO:0007669"/>
    <property type="project" value="UniProtKB-KW"/>
</dbReference>
<keyword evidence="3" id="KW-0067">ATP-binding</keyword>
<dbReference type="Pfam" id="PF02682">
    <property type="entry name" value="CT_C_D"/>
    <property type="match status" value="1"/>
</dbReference>
<dbReference type="PANTHER" id="PTHR34698:SF2">
    <property type="entry name" value="5-OXOPROLINASE SUBUNIT B"/>
    <property type="match status" value="1"/>
</dbReference>
<dbReference type="InterPro" id="IPR029000">
    <property type="entry name" value="Cyclophilin-like_dom_sf"/>
</dbReference>